<comment type="similarity">
    <text evidence="4">Belongs to the BamB family.</text>
</comment>
<dbReference type="PANTHER" id="PTHR34512:SF30">
    <property type="entry name" value="OUTER MEMBRANE PROTEIN ASSEMBLY FACTOR BAMB"/>
    <property type="match status" value="1"/>
</dbReference>
<dbReference type="Pfam" id="PF13360">
    <property type="entry name" value="PQQ_2"/>
    <property type="match status" value="1"/>
</dbReference>
<dbReference type="PANTHER" id="PTHR34512">
    <property type="entry name" value="CELL SURFACE PROTEIN"/>
    <property type="match status" value="1"/>
</dbReference>
<feature type="domain" description="Pyrrolo-quinoline quinone repeat" evidence="5">
    <location>
        <begin position="79"/>
        <end position="310"/>
    </location>
</feature>
<keyword evidence="4" id="KW-0564">Palmitate</keyword>
<dbReference type="GO" id="GO:0043165">
    <property type="term" value="P:Gram-negative-bacterium-type cell outer membrane assembly"/>
    <property type="evidence" value="ECO:0007669"/>
    <property type="project" value="UniProtKB-UniRule"/>
</dbReference>
<dbReference type="GO" id="GO:0051205">
    <property type="term" value="P:protein insertion into membrane"/>
    <property type="evidence" value="ECO:0007669"/>
    <property type="project" value="UniProtKB-UniRule"/>
</dbReference>
<dbReference type="AlphaFoldDB" id="A0AAE6YHB8"/>
<evidence type="ECO:0000256" key="1">
    <source>
        <dbReference type="ARBA" id="ARBA00022729"/>
    </source>
</evidence>
<dbReference type="RefSeq" id="WP_133942180.1">
    <property type="nucleotide sequence ID" value="NZ_CP038241.1"/>
</dbReference>
<keyword evidence="1 4" id="KW-0732">Signal</keyword>
<reference evidence="6 7" key="1">
    <citation type="submission" date="2019-03" db="EMBL/GenBank/DDBJ databases">
        <title>Complete Genome Sequence of Allofrancisella inopinata Strain SYSU YG23 Isolated from Water-Cooling Systems in China.</title>
        <authorList>
            <person name="Ohrman C."/>
            <person name="Uneklint I."/>
            <person name="Sjodin A."/>
        </authorList>
    </citation>
    <scope>NUCLEOTIDE SEQUENCE [LARGE SCALE GENOMIC DNA]</scope>
    <source>
        <strain evidence="6 7">SYSU YG23</strain>
    </source>
</reference>
<dbReference type="Proteomes" id="UP000502004">
    <property type="component" value="Chromosome"/>
</dbReference>
<dbReference type="InterPro" id="IPR011047">
    <property type="entry name" value="Quinoprotein_ADH-like_sf"/>
</dbReference>
<dbReference type="PROSITE" id="PS51257">
    <property type="entry name" value="PROKAR_LIPOPROTEIN"/>
    <property type="match status" value="1"/>
</dbReference>
<dbReference type="KEGG" id="aii:E4K63_01390"/>
<dbReference type="EMBL" id="CP038241">
    <property type="protein sequence ID" value="QIV95561.1"/>
    <property type="molecule type" value="Genomic_DNA"/>
</dbReference>
<keyword evidence="2 4" id="KW-0472">Membrane</keyword>
<comment type="subunit">
    <text evidence="4">Part of the Bam complex.</text>
</comment>
<comment type="subcellular location">
    <subcellularLocation>
        <location evidence="4">Cell outer membrane</location>
        <topology evidence="4">Lipid-anchor</topology>
    </subcellularLocation>
</comment>
<dbReference type="GO" id="GO:0009279">
    <property type="term" value="C:cell outer membrane"/>
    <property type="evidence" value="ECO:0007669"/>
    <property type="project" value="UniProtKB-SubCell"/>
</dbReference>
<dbReference type="InterPro" id="IPR017687">
    <property type="entry name" value="BamB"/>
</dbReference>
<dbReference type="SMART" id="SM00564">
    <property type="entry name" value="PQQ"/>
    <property type="match status" value="7"/>
</dbReference>
<organism evidence="6 7">
    <name type="scientific">Allofrancisella inopinata</name>
    <dbReference type="NCBI Taxonomy" id="1085647"/>
    <lineage>
        <taxon>Bacteria</taxon>
        <taxon>Pseudomonadati</taxon>
        <taxon>Pseudomonadota</taxon>
        <taxon>Gammaproteobacteria</taxon>
        <taxon>Thiotrichales</taxon>
        <taxon>Francisellaceae</taxon>
        <taxon>Allofrancisella</taxon>
    </lineage>
</organism>
<proteinExistence type="inferred from homology"/>
<dbReference type="SUPFAM" id="SSF50998">
    <property type="entry name" value="Quinoprotein alcohol dehydrogenase-like"/>
    <property type="match status" value="1"/>
</dbReference>
<dbReference type="InterPro" id="IPR015943">
    <property type="entry name" value="WD40/YVTN_repeat-like_dom_sf"/>
</dbReference>
<accession>A0AAE6YHB8</accession>
<gene>
    <name evidence="4 6" type="primary">bamB</name>
    <name evidence="6" type="ORF">E4K63_01390</name>
</gene>
<evidence type="ECO:0000259" key="5">
    <source>
        <dbReference type="Pfam" id="PF13360"/>
    </source>
</evidence>
<keyword evidence="7" id="KW-1185">Reference proteome</keyword>
<evidence type="ECO:0000256" key="4">
    <source>
        <dbReference type="HAMAP-Rule" id="MF_00923"/>
    </source>
</evidence>
<evidence type="ECO:0000256" key="2">
    <source>
        <dbReference type="ARBA" id="ARBA00023136"/>
    </source>
</evidence>
<protein>
    <recommendedName>
        <fullName evidence="4">Outer membrane protein assembly factor BamB</fullName>
    </recommendedName>
</protein>
<keyword evidence="4" id="KW-0449">Lipoprotein</keyword>
<evidence type="ECO:0000313" key="7">
    <source>
        <dbReference type="Proteomes" id="UP000502004"/>
    </source>
</evidence>
<dbReference type="HAMAP" id="MF_00923">
    <property type="entry name" value="OM_assembly_BamB"/>
    <property type="match status" value="1"/>
</dbReference>
<sequence length="453" mass="50064">MNRLLNINYFIILLILTILITSCSKSNVPPPTPLEEKPPQQTHIKVKWQTKTGNGNGGMGNYDLAPTYTNESIFVPNENGLVYALNIKNGEIIWQKDIDMSLSAQPNDIANAVILGSIKGDLIALDTKDGSTLWHTQMPSSLLSQPTIYDSIIYTYTHDGSVSAFDAKDGEKKWSALNNIPEITLPTNSSPIVLNNTVMIGSAFGTVLGFTTEEGDRTINIPIAIAHGSSPADKMVDITANPMLYGDYLIFASYQGAIVALDKDNGKMLWAKKSSVINNMAINDGIIFTSQDDSSLKAFDTQNGDTVWTQDILKWRKITGPVYYKGLIVVADYQGYLHFFNSLNGEYLGRLKLTPESKIFDYGISSQLIPTEEGIIVQTEDGTIYLVDAYSDKVIYDSILSDYKVDRGTQIKQIYPVKTKELTENNNIDKNKPQTKGLKINVIIGDFSKNKQG</sequence>
<keyword evidence="3 4" id="KW-0998">Cell outer membrane</keyword>
<dbReference type="NCBIfam" id="TIGR03300">
    <property type="entry name" value="assembly_YfgL"/>
    <property type="match status" value="1"/>
</dbReference>
<evidence type="ECO:0000313" key="6">
    <source>
        <dbReference type="EMBL" id="QIV95561.1"/>
    </source>
</evidence>
<dbReference type="InterPro" id="IPR002372">
    <property type="entry name" value="PQQ_rpt_dom"/>
</dbReference>
<comment type="function">
    <text evidence="4">Part of the outer membrane protein assembly complex, which is involved in assembly and insertion of beta-barrel proteins into the outer membrane.</text>
</comment>
<name>A0AAE6YHB8_9GAMM</name>
<evidence type="ECO:0000256" key="3">
    <source>
        <dbReference type="ARBA" id="ARBA00023237"/>
    </source>
</evidence>
<dbReference type="Gene3D" id="2.130.10.10">
    <property type="entry name" value="YVTN repeat-like/Quinoprotein amine dehydrogenase"/>
    <property type="match status" value="1"/>
</dbReference>
<dbReference type="InterPro" id="IPR018391">
    <property type="entry name" value="PQQ_b-propeller_rpt"/>
</dbReference>